<dbReference type="Pfam" id="PF01363">
    <property type="entry name" value="FYVE"/>
    <property type="match status" value="1"/>
</dbReference>
<keyword evidence="1" id="KW-0479">Metal-binding</keyword>
<protein>
    <recommendedName>
        <fullName evidence="6">FYVE-type domain-containing protein</fullName>
    </recommendedName>
</protein>
<evidence type="ECO:0000256" key="3">
    <source>
        <dbReference type="ARBA" id="ARBA00022833"/>
    </source>
</evidence>
<gene>
    <name evidence="7" type="ORF">STCU_04588</name>
</gene>
<dbReference type="InterPro" id="IPR017455">
    <property type="entry name" value="Znf_FYVE-rel"/>
</dbReference>
<proteinExistence type="predicted"/>
<dbReference type="SUPFAM" id="SSF57903">
    <property type="entry name" value="FYVE/PHD zinc finger"/>
    <property type="match status" value="1"/>
</dbReference>
<keyword evidence="3" id="KW-0862">Zinc</keyword>
<organism evidence="7 8">
    <name type="scientific">Strigomonas culicis</name>
    <dbReference type="NCBI Taxonomy" id="28005"/>
    <lineage>
        <taxon>Eukaryota</taxon>
        <taxon>Discoba</taxon>
        <taxon>Euglenozoa</taxon>
        <taxon>Kinetoplastea</taxon>
        <taxon>Metakinetoplastina</taxon>
        <taxon>Trypanosomatida</taxon>
        <taxon>Trypanosomatidae</taxon>
        <taxon>Strigomonadinae</taxon>
        <taxon>Strigomonas</taxon>
    </lineage>
</organism>
<comment type="caution">
    <text evidence="7">The sequence shown here is derived from an EMBL/GenBank/DDBJ whole genome shotgun (WGS) entry which is preliminary data.</text>
</comment>
<feature type="domain" description="FYVE-type" evidence="6">
    <location>
        <begin position="5"/>
        <end position="66"/>
    </location>
</feature>
<keyword evidence="2 4" id="KW-0863">Zinc-finger</keyword>
<evidence type="ECO:0000256" key="1">
    <source>
        <dbReference type="ARBA" id="ARBA00022723"/>
    </source>
</evidence>
<dbReference type="OrthoDB" id="248092at2759"/>
<evidence type="ECO:0000256" key="4">
    <source>
        <dbReference type="PROSITE-ProRule" id="PRU00091"/>
    </source>
</evidence>
<accession>S9UKS4</accession>
<dbReference type="CDD" id="cd00065">
    <property type="entry name" value="FYVE_like_SF"/>
    <property type="match status" value="1"/>
</dbReference>
<dbReference type="EMBL" id="ATMH01004588">
    <property type="protein sequence ID" value="EPY29374.1"/>
    <property type="molecule type" value="Genomic_DNA"/>
</dbReference>
<sequence length="207" mass="21996">MGNDKKDDDRCVLCRKSFGFLTPRKECALCHRAVCAKCAPHRDAAGAVAGGGKPPRVCDGCHATPAPAPPAPRDAQTEEERQKRVAAIEARRGKQQQQPAAARAPPAATPSPPAPPQATQAPETPPPARAEAGANPVLEAALRRQQMAQAHGGGGAARPATVEKARLLREIEALLARHNDVPPFGLKSSDEAKLRSYLQYVKEKYAE</sequence>
<dbReference type="Gene3D" id="3.30.40.10">
    <property type="entry name" value="Zinc/RING finger domain, C3HC4 (zinc finger)"/>
    <property type="match status" value="1"/>
</dbReference>
<reference evidence="7 8" key="1">
    <citation type="journal article" date="2013" name="PLoS ONE">
        <title>Predicting the Proteins of Angomonas deanei, Strigomonas culicis and Their Respective Endosymbionts Reveals New Aspects of the Trypanosomatidae Family.</title>
        <authorList>
            <person name="Motta M.C."/>
            <person name="Martins A.C."/>
            <person name="de Souza S.S."/>
            <person name="Catta-Preta C.M."/>
            <person name="Silva R."/>
            <person name="Klein C.C."/>
            <person name="de Almeida L.G."/>
            <person name="de Lima Cunha O."/>
            <person name="Ciapina L.P."/>
            <person name="Brocchi M."/>
            <person name="Colabardini A.C."/>
            <person name="de Araujo Lima B."/>
            <person name="Machado C.R."/>
            <person name="de Almeida Soares C.M."/>
            <person name="Probst C.M."/>
            <person name="de Menezes C.B."/>
            <person name="Thompson C.E."/>
            <person name="Bartholomeu D.C."/>
            <person name="Gradia D.F."/>
            <person name="Pavoni D.P."/>
            <person name="Grisard E.C."/>
            <person name="Fantinatti-Garboggini F."/>
            <person name="Marchini F.K."/>
            <person name="Rodrigues-Luiz G.F."/>
            <person name="Wagner G."/>
            <person name="Goldman G.H."/>
            <person name="Fietto J.L."/>
            <person name="Elias M.C."/>
            <person name="Goldman M.H."/>
            <person name="Sagot M.F."/>
            <person name="Pereira M."/>
            <person name="Stoco P.H."/>
            <person name="de Mendonca-Neto R.P."/>
            <person name="Teixeira S.M."/>
            <person name="Maciel T.E."/>
            <person name="de Oliveira Mendes T.A."/>
            <person name="Urmenyi T.P."/>
            <person name="de Souza W."/>
            <person name="Schenkman S."/>
            <person name="de Vasconcelos A.T."/>
        </authorList>
    </citation>
    <scope>NUCLEOTIDE SEQUENCE [LARGE SCALE GENOMIC DNA]</scope>
</reference>
<evidence type="ECO:0000256" key="2">
    <source>
        <dbReference type="ARBA" id="ARBA00022771"/>
    </source>
</evidence>
<evidence type="ECO:0000313" key="8">
    <source>
        <dbReference type="Proteomes" id="UP000015354"/>
    </source>
</evidence>
<feature type="compositionally biased region" description="Low complexity" evidence="5">
    <location>
        <begin position="95"/>
        <end position="106"/>
    </location>
</feature>
<feature type="compositionally biased region" description="Pro residues" evidence="5">
    <location>
        <begin position="107"/>
        <end position="116"/>
    </location>
</feature>
<dbReference type="Proteomes" id="UP000015354">
    <property type="component" value="Unassembled WGS sequence"/>
</dbReference>
<dbReference type="PROSITE" id="PS50178">
    <property type="entry name" value="ZF_FYVE"/>
    <property type="match status" value="1"/>
</dbReference>
<dbReference type="GO" id="GO:0008270">
    <property type="term" value="F:zinc ion binding"/>
    <property type="evidence" value="ECO:0007669"/>
    <property type="project" value="UniProtKB-KW"/>
</dbReference>
<name>S9UKS4_9TRYP</name>
<evidence type="ECO:0000313" key="7">
    <source>
        <dbReference type="EMBL" id="EPY29374.1"/>
    </source>
</evidence>
<dbReference type="AlphaFoldDB" id="S9UKS4"/>
<feature type="region of interest" description="Disordered" evidence="5">
    <location>
        <begin position="44"/>
        <end position="161"/>
    </location>
</feature>
<evidence type="ECO:0000259" key="6">
    <source>
        <dbReference type="PROSITE" id="PS50178"/>
    </source>
</evidence>
<dbReference type="InterPro" id="IPR000306">
    <property type="entry name" value="Znf_FYVE"/>
</dbReference>
<evidence type="ECO:0000256" key="5">
    <source>
        <dbReference type="SAM" id="MobiDB-lite"/>
    </source>
</evidence>
<dbReference type="InterPro" id="IPR011011">
    <property type="entry name" value="Znf_FYVE_PHD"/>
</dbReference>
<keyword evidence="8" id="KW-1185">Reference proteome</keyword>
<dbReference type="InterPro" id="IPR013083">
    <property type="entry name" value="Znf_RING/FYVE/PHD"/>
</dbReference>